<dbReference type="AlphaFoldDB" id="A0A7Z9DXM2"/>
<name>A0A7Z9DXM2_9CYAN</name>
<comment type="caution">
    <text evidence="6">Lacks conserved residue(s) required for the propagation of feature annotation.</text>
</comment>
<dbReference type="RefSeq" id="WP_083618938.1">
    <property type="nucleotide sequence ID" value="NZ_LR734847.1"/>
</dbReference>
<organism evidence="7 8">
    <name type="scientific">Planktothrix serta PCC 8927</name>
    <dbReference type="NCBI Taxonomy" id="671068"/>
    <lineage>
        <taxon>Bacteria</taxon>
        <taxon>Bacillati</taxon>
        <taxon>Cyanobacteriota</taxon>
        <taxon>Cyanophyceae</taxon>
        <taxon>Oscillatoriophycideae</taxon>
        <taxon>Oscillatoriales</taxon>
        <taxon>Microcoleaceae</taxon>
        <taxon>Planktothrix</taxon>
    </lineage>
</organism>
<keyword evidence="8" id="KW-1185">Reference proteome</keyword>
<dbReference type="InterPro" id="IPR001727">
    <property type="entry name" value="GDT1-like"/>
</dbReference>
<dbReference type="InterPro" id="IPR036259">
    <property type="entry name" value="MFS_trans_sf"/>
</dbReference>
<dbReference type="PANTHER" id="PTHR12608">
    <property type="entry name" value="TRANSMEMBRANE PROTEIN HTP-1 RELATED"/>
    <property type="match status" value="1"/>
</dbReference>
<dbReference type="Pfam" id="PF01169">
    <property type="entry name" value="GDT1"/>
    <property type="match status" value="1"/>
</dbReference>
<keyword evidence="3 6" id="KW-0812">Transmembrane</keyword>
<dbReference type="PANTHER" id="PTHR12608:SF1">
    <property type="entry name" value="TRANSMEMBRANE PROTEIN 165"/>
    <property type="match status" value="1"/>
</dbReference>
<dbReference type="SUPFAM" id="SSF103473">
    <property type="entry name" value="MFS general substrate transporter"/>
    <property type="match status" value="1"/>
</dbReference>
<keyword evidence="5 6" id="KW-0472">Membrane</keyword>
<dbReference type="GO" id="GO:0046873">
    <property type="term" value="F:metal ion transmembrane transporter activity"/>
    <property type="evidence" value="ECO:0007669"/>
    <property type="project" value="InterPro"/>
</dbReference>
<sequence length="129" mass="14025">MMTSSPTVVKVQEDRATASSAIATSEKENPQQKHFVNSNTWKIFVSTFITIFLAEIGDKTQLTTLLMVAQSHAPWVVFAGAGTALVLTSFLGVLLGQWLATRISPRTLERAAGSSLLLISALLIWEVLH</sequence>
<keyword evidence="4 6" id="KW-1133">Transmembrane helix</keyword>
<evidence type="ECO:0000313" key="7">
    <source>
        <dbReference type="EMBL" id="VXD14795.1"/>
    </source>
</evidence>
<evidence type="ECO:0000256" key="1">
    <source>
        <dbReference type="ARBA" id="ARBA00004141"/>
    </source>
</evidence>
<dbReference type="GO" id="GO:0016020">
    <property type="term" value="C:membrane"/>
    <property type="evidence" value="ECO:0007669"/>
    <property type="project" value="UniProtKB-SubCell"/>
</dbReference>
<dbReference type="OrthoDB" id="9801356at2"/>
<accession>A0A7Z9DXM2</accession>
<evidence type="ECO:0000313" key="8">
    <source>
        <dbReference type="Proteomes" id="UP000184550"/>
    </source>
</evidence>
<comment type="caution">
    <text evidence="7">The sequence shown here is derived from an EMBL/GenBank/DDBJ whole genome shotgun (WGS) entry which is preliminary data.</text>
</comment>
<evidence type="ECO:0000256" key="2">
    <source>
        <dbReference type="ARBA" id="ARBA00009190"/>
    </source>
</evidence>
<comment type="similarity">
    <text evidence="2 6">Belongs to the GDT1 family.</text>
</comment>
<evidence type="ECO:0000256" key="4">
    <source>
        <dbReference type="ARBA" id="ARBA00022989"/>
    </source>
</evidence>
<feature type="transmembrane region" description="Helical" evidence="6">
    <location>
        <begin position="75"/>
        <end position="99"/>
    </location>
</feature>
<dbReference type="EMBL" id="CZCU02000103">
    <property type="protein sequence ID" value="VXD14795.1"/>
    <property type="molecule type" value="Genomic_DNA"/>
</dbReference>
<dbReference type="Proteomes" id="UP000184550">
    <property type="component" value="Unassembled WGS sequence"/>
</dbReference>
<comment type="subcellular location">
    <subcellularLocation>
        <location evidence="1 6">Membrane</location>
        <topology evidence="1 6">Multi-pass membrane protein</topology>
    </subcellularLocation>
</comment>
<gene>
    <name evidence="7" type="ORF">PL8927_300002</name>
</gene>
<protein>
    <recommendedName>
        <fullName evidence="6">GDT1 family protein</fullName>
    </recommendedName>
</protein>
<proteinExistence type="inferred from homology"/>
<evidence type="ECO:0000256" key="3">
    <source>
        <dbReference type="ARBA" id="ARBA00022692"/>
    </source>
</evidence>
<evidence type="ECO:0000256" key="5">
    <source>
        <dbReference type="ARBA" id="ARBA00023136"/>
    </source>
</evidence>
<evidence type="ECO:0000256" key="6">
    <source>
        <dbReference type="RuleBase" id="RU365102"/>
    </source>
</evidence>
<feature type="transmembrane region" description="Helical" evidence="6">
    <location>
        <begin position="111"/>
        <end position="128"/>
    </location>
</feature>
<reference evidence="7" key="1">
    <citation type="submission" date="2019-10" db="EMBL/GenBank/DDBJ databases">
        <authorList>
            <consortium name="Genoscope - CEA"/>
            <person name="William W."/>
        </authorList>
    </citation>
    <scope>NUCLEOTIDE SEQUENCE [LARGE SCALE GENOMIC DNA]</scope>
    <source>
        <strain evidence="7">BBR_PRJEB10992</strain>
    </source>
</reference>